<protein>
    <submittedName>
        <fullName evidence="1">Uncharacterized protein</fullName>
    </submittedName>
</protein>
<comment type="caution">
    <text evidence="1">The sequence shown here is derived from an EMBL/GenBank/DDBJ whole genome shotgun (WGS) entry which is preliminary data.</text>
</comment>
<gene>
    <name evidence="1" type="ORF">LCGC14_1233980</name>
</gene>
<sequence>MDKDRYSNAVDGDCAYAADAYTTKYIQYDPLMQEEGLARHVLGRQPSTSDTYMYFGTLMISNYFISRALPAKWRPFWQFANIVGHGSAAIGNCQLGAGCKGKAK</sequence>
<proteinExistence type="predicted"/>
<dbReference type="EMBL" id="LAZR01006611">
    <property type="protein sequence ID" value="KKM90900.1"/>
    <property type="molecule type" value="Genomic_DNA"/>
</dbReference>
<organism evidence="1">
    <name type="scientific">marine sediment metagenome</name>
    <dbReference type="NCBI Taxonomy" id="412755"/>
    <lineage>
        <taxon>unclassified sequences</taxon>
        <taxon>metagenomes</taxon>
        <taxon>ecological metagenomes</taxon>
    </lineage>
</organism>
<reference evidence="1" key="1">
    <citation type="journal article" date="2015" name="Nature">
        <title>Complex archaea that bridge the gap between prokaryotes and eukaryotes.</title>
        <authorList>
            <person name="Spang A."/>
            <person name="Saw J.H."/>
            <person name="Jorgensen S.L."/>
            <person name="Zaremba-Niedzwiedzka K."/>
            <person name="Martijn J."/>
            <person name="Lind A.E."/>
            <person name="van Eijk R."/>
            <person name="Schleper C."/>
            <person name="Guy L."/>
            <person name="Ettema T.J."/>
        </authorList>
    </citation>
    <scope>NUCLEOTIDE SEQUENCE</scope>
</reference>
<name>A0A0F9NPX5_9ZZZZ</name>
<evidence type="ECO:0000313" key="1">
    <source>
        <dbReference type="EMBL" id="KKM90900.1"/>
    </source>
</evidence>
<dbReference type="AlphaFoldDB" id="A0A0F9NPX5"/>
<accession>A0A0F9NPX5</accession>